<protein>
    <submittedName>
        <fullName evidence="2">(raccoon dog) hypothetical protein</fullName>
    </submittedName>
</protein>
<comment type="caution">
    <text evidence="2">The sequence shown here is derived from an EMBL/GenBank/DDBJ whole genome shotgun (WGS) entry which is preliminary data.</text>
</comment>
<keyword evidence="1" id="KW-1133">Transmembrane helix</keyword>
<keyword evidence="1" id="KW-0812">Transmembrane</keyword>
<reference evidence="2" key="1">
    <citation type="submission" date="2020-12" db="EMBL/GenBank/DDBJ databases">
        <authorList>
            <consortium name="Molecular Ecology Group"/>
        </authorList>
    </citation>
    <scope>NUCLEOTIDE SEQUENCE</scope>
    <source>
        <strain evidence="2">TBG_1078</strain>
    </source>
</reference>
<keyword evidence="1" id="KW-0472">Membrane</keyword>
<organism evidence="2 3">
    <name type="scientific">Nyctereutes procyonoides</name>
    <name type="common">Raccoon dog</name>
    <name type="synonym">Canis procyonoides</name>
    <dbReference type="NCBI Taxonomy" id="34880"/>
    <lineage>
        <taxon>Eukaryota</taxon>
        <taxon>Metazoa</taxon>
        <taxon>Chordata</taxon>
        <taxon>Craniata</taxon>
        <taxon>Vertebrata</taxon>
        <taxon>Euteleostomi</taxon>
        <taxon>Mammalia</taxon>
        <taxon>Eutheria</taxon>
        <taxon>Laurasiatheria</taxon>
        <taxon>Carnivora</taxon>
        <taxon>Caniformia</taxon>
        <taxon>Canidae</taxon>
        <taxon>Nyctereutes</taxon>
    </lineage>
</organism>
<dbReference type="EMBL" id="CAJHUB010000750">
    <property type="protein sequence ID" value="CAD7680968.1"/>
    <property type="molecule type" value="Genomic_DNA"/>
</dbReference>
<evidence type="ECO:0000256" key="1">
    <source>
        <dbReference type="SAM" id="Phobius"/>
    </source>
</evidence>
<name>A0A811YU88_NYCPR</name>
<gene>
    <name evidence="2" type="ORF">NYPRO_LOCUS13760</name>
</gene>
<keyword evidence="3" id="KW-1185">Reference proteome</keyword>
<dbReference type="Proteomes" id="UP000645828">
    <property type="component" value="Unassembled WGS sequence"/>
</dbReference>
<sequence>MQVTCLYDTSEPLLTKRELLKDRDLFPKFLSGKTVVEAEPMGGVGPLCCFIFALLPNVEIVLVFIVVVDILGYRRVCFPKMITVICIPTFKLLLWCNVDTRSVRCVGGEGCLCFLSLILGKPVTIFLGKKKLSTLLKNLCVSWLPFQLRVSINQIHQPSSLFSFQGAEMTCSHQPLPKLQNYEQNKCHCFEP</sequence>
<dbReference type="AlphaFoldDB" id="A0A811YU88"/>
<accession>A0A811YU88</accession>
<feature type="transmembrane region" description="Helical" evidence="1">
    <location>
        <begin position="44"/>
        <end position="71"/>
    </location>
</feature>
<proteinExistence type="predicted"/>
<evidence type="ECO:0000313" key="3">
    <source>
        <dbReference type="Proteomes" id="UP000645828"/>
    </source>
</evidence>
<evidence type="ECO:0000313" key="2">
    <source>
        <dbReference type="EMBL" id="CAD7680968.1"/>
    </source>
</evidence>